<comment type="cofactor">
    <cofactor evidence="10">
        <name>pyridoxal 5'-phosphate</name>
        <dbReference type="ChEBI" id="CHEBI:597326"/>
    </cofactor>
</comment>
<proteinExistence type="inferred from homology"/>
<dbReference type="PANTHER" id="PTHR42743">
    <property type="entry name" value="AMINO-ACID AMINOTRANSFERASE"/>
    <property type="match status" value="1"/>
</dbReference>
<dbReference type="SUPFAM" id="SSF56752">
    <property type="entry name" value="D-aminoacid aminotransferase-like PLP-dependent enzymes"/>
    <property type="match status" value="1"/>
</dbReference>
<evidence type="ECO:0000256" key="2">
    <source>
        <dbReference type="ARBA" id="ARBA00004931"/>
    </source>
</evidence>
<evidence type="ECO:0000313" key="11">
    <source>
        <dbReference type="EMBL" id="MBN4067336.1"/>
    </source>
</evidence>
<comment type="catalytic activity">
    <reaction evidence="8 10">
        <text>L-isoleucine + 2-oxoglutarate = (S)-3-methyl-2-oxopentanoate + L-glutamate</text>
        <dbReference type="Rhea" id="RHEA:24801"/>
        <dbReference type="ChEBI" id="CHEBI:16810"/>
        <dbReference type="ChEBI" id="CHEBI:29985"/>
        <dbReference type="ChEBI" id="CHEBI:35146"/>
        <dbReference type="ChEBI" id="CHEBI:58045"/>
        <dbReference type="EC" id="2.6.1.42"/>
    </reaction>
</comment>
<reference evidence="11 12" key="1">
    <citation type="submission" date="2021-02" db="EMBL/GenBank/DDBJ databases">
        <title>Activity-based single-cell genomes from oceanic crustal fluid captures similar information to metagenomic and metatranscriptomic surveys with orders of magnitude less sampling.</title>
        <authorList>
            <person name="D'Angelo T.S."/>
            <person name="Orcutt B.N."/>
        </authorList>
    </citation>
    <scope>NUCLEOTIDE SEQUENCE [LARGE SCALE GENOMIC DNA]</scope>
    <source>
        <strain evidence="11">AH-315-G07</strain>
    </source>
</reference>
<dbReference type="PANTHER" id="PTHR42743:SF4">
    <property type="entry name" value="BRANCHED-CHAIN-AMINO-ACID AMINOTRANSFERASE-RELATED"/>
    <property type="match status" value="1"/>
</dbReference>
<sequence>MEGGKQLHRYCYFEGEIIESKDAKLGIASQTVQYGMTCFGGIRAYKQGDTIRLFRLKDHYRRLMDSTRIMGWTISLSYDEFEQILKDLIAKNKPDSSFYIRPFFYTTHEGLGPSFITPTFSLSVFSLPLGQYYDPTKGLRLTISSWQKFSDAAMPTKAKAGGCYLNSALATTEAKRSGFDDALLLDQHGFIVEASVANILVSYNDELYVPPASSDVLDGITMRTVIEILDSEGITVSRQCIDRSMVYSADELLLTGTAAQVQFAASVDNRPIGVGSVGKICQLLRERFDAIIAGNDAFSAPWIMEIAL</sequence>
<comment type="catalytic activity">
    <reaction evidence="9 10">
        <text>L-leucine + 2-oxoglutarate = 4-methyl-2-oxopentanoate + L-glutamate</text>
        <dbReference type="Rhea" id="RHEA:18321"/>
        <dbReference type="ChEBI" id="CHEBI:16810"/>
        <dbReference type="ChEBI" id="CHEBI:17865"/>
        <dbReference type="ChEBI" id="CHEBI:29985"/>
        <dbReference type="ChEBI" id="CHEBI:57427"/>
        <dbReference type="EC" id="2.6.1.42"/>
    </reaction>
</comment>
<keyword evidence="10" id="KW-0028">Amino-acid biosynthesis</keyword>
<gene>
    <name evidence="10" type="primary">ilvE</name>
    <name evidence="11" type="ORF">JYU14_04560</name>
</gene>
<dbReference type="Gene3D" id="3.30.470.10">
    <property type="match status" value="1"/>
</dbReference>
<dbReference type="Pfam" id="PF01063">
    <property type="entry name" value="Aminotran_4"/>
    <property type="match status" value="1"/>
</dbReference>
<dbReference type="EMBL" id="JAFITR010000114">
    <property type="protein sequence ID" value="MBN4067336.1"/>
    <property type="molecule type" value="Genomic_DNA"/>
</dbReference>
<dbReference type="InterPro" id="IPR043131">
    <property type="entry name" value="BCAT-like_N"/>
</dbReference>
<evidence type="ECO:0000256" key="3">
    <source>
        <dbReference type="ARBA" id="ARBA00005072"/>
    </source>
</evidence>
<dbReference type="InterPro" id="IPR036038">
    <property type="entry name" value="Aminotransferase-like"/>
</dbReference>
<organism evidence="11 12">
    <name type="scientific">Simkania negevensis</name>
    <dbReference type="NCBI Taxonomy" id="83561"/>
    <lineage>
        <taxon>Bacteria</taxon>
        <taxon>Pseudomonadati</taxon>
        <taxon>Chlamydiota</taxon>
        <taxon>Chlamydiia</taxon>
        <taxon>Parachlamydiales</taxon>
        <taxon>Simkaniaceae</taxon>
        <taxon>Simkania</taxon>
    </lineage>
</organism>
<evidence type="ECO:0000256" key="8">
    <source>
        <dbReference type="ARBA" id="ARBA00048798"/>
    </source>
</evidence>
<accession>A0ABS3ASM3</accession>
<dbReference type="EC" id="2.6.1.42" evidence="10"/>
<evidence type="ECO:0000256" key="5">
    <source>
        <dbReference type="ARBA" id="ARBA00022576"/>
    </source>
</evidence>
<evidence type="ECO:0000313" key="12">
    <source>
        <dbReference type="Proteomes" id="UP000722121"/>
    </source>
</evidence>
<comment type="similarity">
    <text evidence="4 10">Belongs to the class-IV pyridoxal-phosphate-dependent aminotransferase family.</text>
</comment>
<keyword evidence="12" id="KW-1185">Reference proteome</keyword>
<evidence type="ECO:0000256" key="7">
    <source>
        <dbReference type="ARBA" id="ARBA00048212"/>
    </source>
</evidence>
<comment type="pathway">
    <text evidence="2 10">Amino-acid biosynthesis; L-valine biosynthesis; L-valine from pyruvate: step 4/4.</text>
</comment>
<keyword evidence="6 10" id="KW-0808">Transferase</keyword>
<dbReference type="InterPro" id="IPR050571">
    <property type="entry name" value="Class-IV_PLP-Dep_Aminotrnsfr"/>
</dbReference>
<protein>
    <recommendedName>
        <fullName evidence="10">Branched-chain-amino-acid aminotransferase</fullName>
        <shortName evidence="10">BCAT</shortName>
        <ecNumber evidence="10">2.6.1.42</ecNumber>
    </recommendedName>
</protein>
<dbReference type="Gene3D" id="3.20.10.10">
    <property type="entry name" value="D-amino Acid Aminotransferase, subunit A, domain 2"/>
    <property type="match status" value="1"/>
</dbReference>
<evidence type="ECO:0000256" key="10">
    <source>
        <dbReference type="RuleBase" id="RU364094"/>
    </source>
</evidence>
<dbReference type="Proteomes" id="UP000722121">
    <property type="component" value="Unassembled WGS sequence"/>
</dbReference>
<evidence type="ECO:0000256" key="9">
    <source>
        <dbReference type="ARBA" id="ARBA00049229"/>
    </source>
</evidence>
<keyword evidence="10" id="KW-0100">Branched-chain amino acid biosynthesis</keyword>
<name>A0ABS3ASM3_9BACT</name>
<comment type="function">
    <text evidence="10">Acts on leucine, isoleucine and valine.</text>
</comment>
<dbReference type="InterPro" id="IPR043132">
    <property type="entry name" value="BCAT-like_C"/>
</dbReference>
<comment type="catalytic activity">
    <reaction evidence="7 10">
        <text>L-valine + 2-oxoglutarate = 3-methyl-2-oxobutanoate + L-glutamate</text>
        <dbReference type="Rhea" id="RHEA:24813"/>
        <dbReference type="ChEBI" id="CHEBI:11851"/>
        <dbReference type="ChEBI" id="CHEBI:16810"/>
        <dbReference type="ChEBI" id="CHEBI:29985"/>
        <dbReference type="ChEBI" id="CHEBI:57762"/>
        <dbReference type="EC" id="2.6.1.42"/>
    </reaction>
</comment>
<keyword evidence="10" id="KW-0663">Pyridoxal phosphate</keyword>
<evidence type="ECO:0000256" key="6">
    <source>
        <dbReference type="ARBA" id="ARBA00022679"/>
    </source>
</evidence>
<dbReference type="NCBIfam" id="NF005146">
    <property type="entry name" value="PRK06606.1"/>
    <property type="match status" value="1"/>
</dbReference>
<dbReference type="NCBIfam" id="TIGR01122">
    <property type="entry name" value="ilvE_I"/>
    <property type="match status" value="1"/>
</dbReference>
<comment type="pathway">
    <text evidence="1 10">Amino-acid biosynthesis; L-isoleucine biosynthesis; L-isoleucine from 2-oxobutanoate: step 4/4.</text>
</comment>
<comment type="pathway">
    <text evidence="3 10">Amino-acid biosynthesis; L-leucine biosynthesis; L-leucine from 3-methyl-2-oxobutanoate: step 4/4.</text>
</comment>
<evidence type="ECO:0000256" key="4">
    <source>
        <dbReference type="ARBA" id="ARBA00009320"/>
    </source>
</evidence>
<dbReference type="InterPro" id="IPR005785">
    <property type="entry name" value="B_amino_transI"/>
</dbReference>
<comment type="caution">
    <text evidence="11">The sequence shown here is derived from an EMBL/GenBank/DDBJ whole genome shotgun (WGS) entry which is preliminary data.</text>
</comment>
<keyword evidence="5 10" id="KW-0032">Aminotransferase</keyword>
<evidence type="ECO:0000256" key="1">
    <source>
        <dbReference type="ARBA" id="ARBA00004824"/>
    </source>
</evidence>
<dbReference type="GO" id="GO:0004084">
    <property type="term" value="F:branched-chain-amino-acid transaminase activity"/>
    <property type="evidence" value="ECO:0007669"/>
    <property type="project" value="UniProtKB-EC"/>
</dbReference>
<dbReference type="InterPro" id="IPR001544">
    <property type="entry name" value="Aminotrans_IV"/>
</dbReference>